<feature type="transmembrane region" description="Helical" evidence="7">
    <location>
        <begin position="82"/>
        <end position="103"/>
    </location>
</feature>
<evidence type="ECO:0000256" key="5">
    <source>
        <dbReference type="ARBA" id="ARBA00022989"/>
    </source>
</evidence>
<dbReference type="AlphaFoldDB" id="A0A0F5FV92"/>
<feature type="domain" description="Acyltransferase 3" evidence="8">
    <location>
        <begin position="46"/>
        <end position="354"/>
    </location>
</feature>
<dbReference type="Pfam" id="PF01757">
    <property type="entry name" value="Acyl_transf_3"/>
    <property type="match status" value="1"/>
</dbReference>
<feature type="transmembrane region" description="Helical" evidence="7">
    <location>
        <begin position="46"/>
        <end position="62"/>
    </location>
</feature>
<feature type="transmembrane region" description="Helical" evidence="7">
    <location>
        <begin position="334"/>
        <end position="358"/>
    </location>
</feature>
<evidence type="ECO:0000256" key="7">
    <source>
        <dbReference type="SAM" id="Phobius"/>
    </source>
</evidence>
<keyword evidence="10" id="KW-1185">Reference proteome</keyword>
<evidence type="ECO:0000256" key="2">
    <source>
        <dbReference type="ARBA" id="ARBA00007400"/>
    </source>
</evidence>
<protein>
    <recommendedName>
        <fullName evidence="8">Acyltransferase 3 domain-containing protein</fullName>
    </recommendedName>
</protein>
<sequence length="375" mass="41417">MFSNHPMRGSALDMNAPQTIVYDAQSSRGAAAPVQDDMLRKNSKRLSIARLLLIVLVVYVHFPLDVPTVRDIGELSILTPAYLANATFLRFSVTILTIMSGFIMFSKDQDLQGMTTVSKKVKTILIPFLFWNISLVALLFVAQSAGVLSGQRLDLVGASWQTWADALFSYSTRPVNYPLYFLRDLFVISVLAVAIGRVFRKYPVPLIVAFMVVAEYNLDGHLILRTPMLPAFFIGGAIALWRVPLDKLDSGFWVFAAMLFAMCCIHYFYPSQNNGTYIAILGGLTIWTLTARLANGPFADRLLAWSKYSFPIYLMHGIAIFAVLAVGFTIEPTIVGLLAWLIVPLVVAVACAVAFRVFSMVMPKFASFVTGGRGA</sequence>
<evidence type="ECO:0000256" key="4">
    <source>
        <dbReference type="ARBA" id="ARBA00022692"/>
    </source>
</evidence>
<dbReference type="GO" id="GO:0016413">
    <property type="term" value="F:O-acetyltransferase activity"/>
    <property type="evidence" value="ECO:0007669"/>
    <property type="project" value="TreeGrafter"/>
</dbReference>
<keyword evidence="4 7" id="KW-0812">Transmembrane</keyword>
<comment type="subcellular location">
    <subcellularLocation>
        <location evidence="1">Cell membrane</location>
        <topology evidence="1">Multi-pass membrane protein</topology>
    </subcellularLocation>
</comment>
<feature type="transmembrane region" description="Helical" evidence="7">
    <location>
        <begin position="250"/>
        <end position="269"/>
    </location>
</feature>
<evidence type="ECO:0000256" key="3">
    <source>
        <dbReference type="ARBA" id="ARBA00022475"/>
    </source>
</evidence>
<evidence type="ECO:0000259" key="8">
    <source>
        <dbReference type="Pfam" id="PF01757"/>
    </source>
</evidence>
<keyword evidence="5 7" id="KW-1133">Transmembrane helix</keyword>
<gene>
    <name evidence="9" type="ORF">VE25_07010</name>
</gene>
<dbReference type="STRING" id="443610.VE25_07010"/>
<organism evidence="9 10">
    <name type="scientific">Devosia geojensis</name>
    <dbReference type="NCBI Taxonomy" id="443610"/>
    <lineage>
        <taxon>Bacteria</taxon>
        <taxon>Pseudomonadati</taxon>
        <taxon>Pseudomonadota</taxon>
        <taxon>Alphaproteobacteria</taxon>
        <taxon>Hyphomicrobiales</taxon>
        <taxon>Devosiaceae</taxon>
        <taxon>Devosia</taxon>
    </lineage>
</organism>
<keyword evidence="3" id="KW-1003">Cell membrane</keyword>
<feature type="transmembrane region" description="Helical" evidence="7">
    <location>
        <begin position="177"/>
        <end position="195"/>
    </location>
</feature>
<dbReference type="GO" id="GO:0009246">
    <property type="term" value="P:enterobacterial common antigen biosynthetic process"/>
    <property type="evidence" value="ECO:0007669"/>
    <property type="project" value="TreeGrafter"/>
</dbReference>
<feature type="transmembrane region" description="Helical" evidence="7">
    <location>
        <begin position="310"/>
        <end position="328"/>
    </location>
</feature>
<accession>A0A0F5FV92</accession>
<feature type="transmembrane region" description="Helical" evidence="7">
    <location>
        <begin position="224"/>
        <end position="243"/>
    </location>
</feature>
<keyword evidence="6 7" id="KW-0472">Membrane</keyword>
<evidence type="ECO:0000256" key="1">
    <source>
        <dbReference type="ARBA" id="ARBA00004651"/>
    </source>
</evidence>
<comment type="similarity">
    <text evidence="2">Belongs to the acyltransferase 3 family.</text>
</comment>
<dbReference type="PATRIC" id="fig|443610.3.peg.3963"/>
<dbReference type="GO" id="GO:0005886">
    <property type="term" value="C:plasma membrane"/>
    <property type="evidence" value="ECO:0007669"/>
    <property type="project" value="UniProtKB-SubCell"/>
</dbReference>
<evidence type="ECO:0000256" key="6">
    <source>
        <dbReference type="ARBA" id="ARBA00023136"/>
    </source>
</evidence>
<dbReference type="PANTHER" id="PTHR40074:SF2">
    <property type="entry name" value="O-ACETYLTRANSFERASE WECH"/>
    <property type="match status" value="1"/>
</dbReference>
<reference evidence="9 10" key="1">
    <citation type="submission" date="2015-03" db="EMBL/GenBank/DDBJ databases">
        <authorList>
            <person name="Hassan Y.I."/>
            <person name="Lepp D."/>
            <person name="Li X.-Z."/>
            <person name="Zhou T."/>
        </authorList>
    </citation>
    <scope>NUCLEOTIDE SEQUENCE [LARGE SCALE GENOMIC DNA]</scope>
    <source>
        <strain evidence="9 10">BD-c194</strain>
    </source>
</reference>
<feature type="transmembrane region" description="Helical" evidence="7">
    <location>
        <begin position="275"/>
        <end position="298"/>
    </location>
</feature>
<dbReference type="EMBL" id="JZEX01000071">
    <property type="protein sequence ID" value="KKB12495.1"/>
    <property type="molecule type" value="Genomic_DNA"/>
</dbReference>
<dbReference type="PANTHER" id="PTHR40074">
    <property type="entry name" value="O-ACETYLTRANSFERASE WECH"/>
    <property type="match status" value="1"/>
</dbReference>
<proteinExistence type="inferred from homology"/>
<evidence type="ECO:0000313" key="9">
    <source>
        <dbReference type="EMBL" id="KKB12495.1"/>
    </source>
</evidence>
<dbReference type="InterPro" id="IPR002656">
    <property type="entry name" value="Acyl_transf_3_dom"/>
</dbReference>
<dbReference type="Proteomes" id="UP000033632">
    <property type="component" value="Unassembled WGS sequence"/>
</dbReference>
<evidence type="ECO:0000313" key="10">
    <source>
        <dbReference type="Proteomes" id="UP000033632"/>
    </source>
</evidence>
<name>A0A0F5FV92_9HYPH</name>
<comment type="caution">
    <text evidence="9">The sequence shown here is derived from an EMBL/GenBank/DDBJ whole genome shotgun (WGS) entry which is preliminary data.</text>
</comment>
<feature type="transmembrane region" description="Helical" evidence="7">
    <location>
        <begin position="124"/>
        <end position="145"/>
    </location>
</feature>